<reference evidence="1" key="1">
    <citation type="journal article" date="2014" name="Front. Microbiol.">
        <title>High frequency of phylogenetically diverse reductive dehalogenase-homologous genes in deep subseafloor sedimentary metagenomes.</title>
        <authorList>
            <person name="Kawai M."/>
            <person name="Futagami T."/>
            <person name="Toyoda A."/>
            <person name="Takaki Y."/>
            <person name="Nishi S."/>
            <person name="Hori S."/>
            <person name="Arai W."/>
            <person name="Tsubouchi T."/>
            <person name="Morono Y."/>
            <person name="Uchiyama I."/>
            <person name="Ito T."/>
            <person name="Fujiyama A."/>
            <person name="Inagaki F."/>
            <person name="Takami H."/>
        </authorList>
    </citation>
    <scope>NUCLEOTIDE SEQUENCE</scope>
    <source>
        <strain evidence="1">Expedition CK06-06</strain>
    </source>
</reference>
<name>X1JH61_9ZZZZ</name>
<evidence type="ECO:0000313" key="1">
    <source>
        <dbReference type="EMBL" id="GAH93362.1"/>
    </source>
</evidence>
<comment type="caution">
    <text evidence="1">The sequence shown here is derived from an EMBL/GenBank/DDBJ whole genome shotgun (WGS) entry which is preliminary data.</text>
</comment>
<gene>
    <name evidence="1" type="ORF">S03H2_72782</name>
</gene>
<accession>X1JH61</accession>
<dbReference type="EMBL" id="BARU01049444">
    <property type="protein sequence ID" value="GAH93362.1"/>
    <property type="molecule type" value="Genomic_DNA"/>
</dbReference>
<proteinExistence type="predicted"/>
<feature type="non-terminal residue" evidence="1">
    <location>
        <position position="1"/>
    </location>
</feature>
<sequence length="45" mass="5044">ARGFEFSFEPASHSTVTKYNIYGTITKSGNSYRADLLWFLSPLGL</sequence>
<feature type="non-terminal residue" evidence="1">
    <location>
        <position position="45"/>
    </location>
</feature>
<organism evidence="1">
    <name type="scientific">marine sediment metagenome</name>
    <dbReference type="NCBI Taxonomy" id="412755"/>
    <lineage>
        <taxon>unclassified sequences</taxon>
        <taxon>metagenomes</taxon>
        <taxon>ecological metagenomes</taxon>
    </lineage>
</organism>
<protein>
    <submittedName>
        <fullName evidence="1">Uncharacterized protein</fullName>
    </submittedName>
</protein>
<dbReference type="AlphaFoldDB" id="X1JH61"/>